<accession>A0A0G0Z8X8</accession>
<dbReference type="Proteomes" id="UP000034320">
    <property type="component" value="Unassembled WGS sequence"/>
</dbReference>
<dbReference type="EMBL" id="LCDD01000047">
    <property type="protein sequence ID" value="KKS45140.1"/>
    <property type="molecule type" value="Genomic_DNA"/>
</dbReference>
<evidence type="ECO:0000313" key="2">
    <source>
        <dbReference type="EMBL" id="KKS45140.1"/>
    </source>
</evidence>
<comment type="caution">
    <text evidence="2">The sequence shown here is derived from an EMBL/GenBank/DDBJ whole genome shotgun (WGS) entry which is preliminary data.</text>
</comment>
<evidence type="ECO:0000313" key="3">
    <source>
        <dbReference type="Proteomes" id="UP000034320"/>
    </source>
</evidence>
<keyword evidence="1" id="KW-0472">Membrane</keyword>
<dbReference type="AlphaFoldDB" id="A0A0G0Z8X8"/>
<gene>
    <name evidence="2" type="ORF">UV09_C0047G0007</name>
</gene>
<feature type="transmembrane region" description="Helical" evidence="1">
    <location>
        <begin position="12"/>
        <end position="30"/>
    </location>
</feature>
<sequence length="67" mass="7584">MSRLHQPQRSQVGMPVGVGVCATTGVIINMERANDKNRTRKNLGIKSSVYRLHLKMQSSIYSIVWKL</sequence>
<keyword evidence="1" id="KW-1133">Transmembrane helix</keyword>
<proteinExistence type="predicted"/>
<protein>
    <submittedName>
        <fullName evidence="2">Uncharacterized protein</fullName>
    </submittedName>
</protein>
<name>A0A0G0Z8X8_9BACT</name>
<evidence type="ECO:0000256" key="1">
    <source>
        <dbReference type="SAM" id="Phobius"/>
    </source>
</evidence>
<keyword evidence="1" id="KW-0812">Transmembrane</keyword>
<reference evidence="2 3" key="1">
    <citation type="journal article" date="2015" name="Nature">
        <title>rRNA introns, odd ribosomes, and small enigmatic genomes across a large radiation of phyla.</title>
        <authorList>
            <person name="Brown C.T."/>
            <person name="Hug L.A."/>
            <person name="Thomas B.C."/>
            <person name="Sharon I."/>
            <person name="Castelle C.J."/>
            <person name="Singh A."/>
            <person name="Wilkins M.J."/>
            <person name="Williams K.H."/>
            <person name="Banfield J.F."/>
        </authorList>
    </citation>
    <scope>NUCLEOTIDE SEQUENCE [LARGE SCALE GENOMIC DNA]</scope>
</reference>
<organism evidence="2 3">
    <name type="scientific">Candidatus Gottesmanbacteria bacterium GW2011_GWA2_42_18</name>
    <dbReference type="NCBI Taxonomy" id="1618442"/>
    <lineage>
        <taxon>Bacteria</taxon>
        <taxon>Candidatus Gottesmaniibacteriota</taxon>
    </lineage>
</organism>